<dbReference type="GO" id="GO:0016757">
    <property type="term" value="F:glycosyltransferase activity"/>
    <property type="evidence" value="ECO:0007669"/>
    <property type="project" value="UniProtKB-KW"/>
</dbReference>
<comment type="caution">
    <text evidence="3">The sequence shown here is derived from an EMBL/GenBank/DDBJ whole genome shotgun (WGS) entry which is preliminary data.</text>
</comment>
<sequence length="122" mass="13076">MPIFALFVTAAKLVGVLATVTVTANAISFSLYRKKNLKPFKSPIDESAEILASFNLNEGEDEFFFGLATAPAHVEDRLNDAWLQFAEENPCDKSQPNEGMETADVLMGSAAGDGGSQPASDF</sequence>
<evidence type="ECO:0000313" key="4">
    <source>
        <dbReference type="Proteomes" id="UP001151529"/>
    </source>
</evidence>
<keyword evidence="3" id="KW-0328">Glycosyltransferase</keyword>
<dbReference type="AlphaFoldDB" id="A0A9Q0U026"/>
<keyword evidence="3" id="KW-0808">Transferase</keyword>
<keyword evidence="2" id="KW-0732">Signal</keyword>
<dbReference type="OrthoDB" id="65569at2759"/>
<feature type="chain" id="PRO_5040236164" evidence="2">
    <location>
        <begin position="19"/>
        <end position="122"/>
    </location>
</feature>
<dbReference type="Proteomes" id="UP001151529">
    <property type="component" value="Chromosome 10"/>
</dbReference>
<evidence type="ECO:0000313" key="3">
    <source>
        <dbReference type="EMBL" id="KAJ6720921.1"/>
    </source>
</evidence>
<name>A0A9Q0U026_SALVM</name>
<evidence type="ECO:0000256" key="2">
    <source>
        <dbReference type="SAM" id="SignalP"/>
    </source>
</evidence>
<feature type="region of interest" description="Disordered" evidence="1">
    <location>
        <begin position="89"/>
        <end position="122"/>
    </location>
</feature>
<organism evidence="3 4">
    <name type="scientific">Salix viminalis</name>
    <name type="common">Common osier</name>
    <name type="synonym">Basket willow</name>
    <dbReference type="NCBI Taxonomy" id="40686"/>
    <lineage>
        <taxon>Eukaryota</taxon>
        <taxon>Viridiplantae</taxon>
        <taxon>Streptophyta</taxon>
        <taxon>Embryophyta</taxon>
        <taxon>Tracheophyta</taxon>
        <taxon>Spermatophyta</taxon>
        <taxon>Magnoliopsida</taxon>
        <taxon>eudicotyledons</taxon>
        <taxon>Gunneridae</taxon>
        <taxon>Pentapetalae</taxon>
        <taxon>rosids</taxon>
        <taxon>fabids</taxon>
        <taxon>Malpighiales</taxon>
        <taxon>Salicaceae</taxon>
        <taxon>Saliceae</taxon>
        <taxon>Salix</taxon>
    </lineage>
</organism>
<feature type="signal peptide" evidence="2">
    <location>
        <begin position="1"/>
        <end position="18"/>
    </location>
</feature>
<keyword evidence="4" id="KW-1185">Reference proteome</keyword>
<protein>
    <submittedName>
        <fullName evidence="3">GALACTOLIPID GALACTOSYLTRANSFERASE SFR2 CHLOROPLASTIC</fullName>
    </submittedName>
</protein>
<dbReference type="EMBL" id="JAPFFL010000006">
    <property type="protein sequence ID" value="KAJ6720921.1"/>
    <property type="molecule type" value="Genomic_DNA"/>
</dbReference>
<reference evidence="3" key="1">
    <citation type="submission" date="2022-11" db="EMBL/GenBank/DDBJ databases">
        <authorList>
            <person name="Hyden B.L."/>
            <person name="Feng K."/>
            <person name="Yates T."/>
            <person name="Jawdy S."/>
            <person name="Smart L.B."/>
            <person name="Muchero W."/>
        </authorList>
    </citation>
    <scope>NUCLEOTIDE SEQUENCE</scope>
    <source>
        <tissue evidence="3">Shoot tip</tissue>
    </source>
</reference>
<proteinExistence type="predicted"/>
<reference evidence="3" key="2">
    <citation type="journal article" date="2023" name="Int. J. Mol. Sci.">
        <title>De Novo Assembly and Annotation of 11 Diverse Shrub Willow (Salix) Genomes Reveals Novel Gene Organization in Sex-Linked Regions.</title>
        <authorList>
            <person name="Hyden B."/>
            <person name="Feng K."/>
            <person name="Yates T.B."/>
            <person name="Jawdy S."/>
            <person name="Cereghino C."/>
            <person name="Smart L.B."/>
            <person name="Muchero W."/>
        </authorList>
    </citation>
    <scope>NUCLEOTIDE SEQUENCE [LARGE SCALE GENOMIC DNA]</scope>
    <source>
        <tissue evidence="3">Shoot tip</tissue>
    </source>
</reference>
<gene>
    <name evidence="3" type="ORF">OIU85_024061</name>
</gene>
<accession>A0A9Q0U026</accession>
<evidence type="ECO:0000256" key="1">
    <source>
        <dbReference type="SAM" id="MobiDB-lite"/>
    </source>
</evidence>